<dbReference type="AlphaFoldDB" id="A0A2H3IWL7"/>
<dbReference type="EMBL" id="KB467831">
    <property type="protein sequence ID" value="PCH34390.1"/>
    <property type="molecule type" value="Genomic_DNA"/>
</dbReference>
<evidence type="ECO:0000313" key="1">
    <source>
        <dbReference type="EMBL" id="PCH34390.1"/>
    </source>
</evidence>
<evidence type="ECO:0000313" key="2">
    <source>
        <dbReference type="Proteomes" id="UP000218811"/>
    </source>
</evidence>
<proteinExistence type="predicted"/>
<accession>A0A2H3IWL7</accession>
<reference evidence="1 2" key="1">
    <citation type="journal article" date="2012" name="Science">
        <title>The Paleozoic origin of enzymatic lignin decomposition reconstructed from 31 fungal genomes.</title>
        <authorList>
            <person name="Floudas D."/>
            <person name="Binder M."/>
            <person name="Riley R."/>
            <person name="Barry K."/>
            <person name="Blanchette R.A."/>
            <person name="Henrissat B."/>
            <person name="Martinez A.T."/>
            <person name="Otillar R."/>
            <person name="Spatafora J.W."/>
            <person name="Yadav J.S."/>
            <person name="Aerts A."/>
            <person name="Benoit I."/>
            <person name="Boyd A."/>
            <person name="Carlson A."/>
            <person name="Copeland A."/>
            <person name="Coutinho P.M."/>
            <person name="de Vries R.P."/>
            <person name="Ferreira P."/>
            <person name="Findley K."/>
            <person name="Foster B."/>
            <person name="Gaskell J."/>
            <person name="Glotzer D."/>
            <person name="Gorecki P."/>
            <person name="Heitman J."/>
            <person name="Hesse C."/>
            <person name="Hori C."/>
            <person name="Igarashi K."/>
            <person name="Jurgens J.A."/>
            <person name="Kallen N."/>
            <person name="Kersten P."/>
            <person name="Kohler A."/>
            <person name="Kuees U."/>
            <person name="Kumar T.K.A."/>
            <person name="Kuo A."/>
            <person name="LaButti K."/>
            <person name="Larrondo L.F."/>
            <person name="Lindquist E."/>
            <person name="Ling A."/>
            <person name="Lombard V."/>
            <person name="Lucas S."/>
            <person name="Lundell T."/>
            <person name="Martin R."/>
            <person name="McLaughlin D.J."/>
            <person name="Morgenstern I."/>
            <person name="Morin E."/>
            <person name="Murat C."/>
            <person name="Nagy L.G."/>
            <person name="Nolan M."/>
            <person name="Ohm R.A."/>
            <person name="Patyshakuliyeva A."/>
            <person name="Rokas A."/>
            <person name="Ruiz-Duenas F.J."/>
            <person name="Sabat G."/>
            <person name="Salamov A."/>
            <person name="Samejima M."/>
            <person name="Schmutz J."/>
            <person name="Slot J.C."/>
            <person name="St John F."/>
            <person name="Stenlid J."/>
            <person name="Sun H."/>
            <person name="Sun S."/>
            <person name="Syed K."/>
            <person name="Tsang A."/>
            <person name="Wiebenga A."/>
            <person name="Young D."/>
            <person name="Pisabarro A."/>
            <person name="Eastwood D.C."/>
            <person name="Martin F."/>
            <person name="Cullen D."/>
            <person name="Grigoriev I.V."/>
            <person name="Hibbett D.S."/>
        </authorList>
    </citation>
    <scope>NUCLEOTIDE SEQUENCE [LARGE SCALE GENOMIC DNA]</scope>
    <source>
        <strain evidence="1 2">MD-104</strain>
    </source>
</reference>
<protein>
    <submittedName>
        <fullName evidence="1">Uncharacterized protein</fullName>
    </submittedName>
</protein>
<organism evidence="1 2">
    <name type="scientific">Wolfiporia cocos (strain MD-104)</name>
    <name type="common">Brown rot fungus</name>
    <dbReference type="NCBI Taxonomy" id="742152"/>
    <lineage>
        <taxon>Eukaryota</taxon>
        <taxon>Fungi</taxon>
        <taxon>Dikarya</taxon>
        <taxon>Basidiomycota</taxon>
        <taxon>Agaricomycotina</taxon>
        <taxon>Agaricomycetes</taxon>
        <taxon>Polyporales</taxon>
        <taxon>Phaeolaceae</taxon>
        <taxon>Wolfiporia</taxon>
    </lineage>
</organism>
<keyword evidence="2" id="KW-1185">Reference proteome</keyword>
<sequence length="341" mass="36520">MSSPLMILDFSSSGLQGWTQRFSVDPEEAMRRPRLYTHQHPGRPHIMKGFGLSQADKDVGSRLVWQGNGAVPSEQKASCSPSETVDVEKDDDAIYRGRGNGGAVPPITASGGPSSIFFLTHPRHRQGETAAKPQPTPLLTCQSPFDPTGLLEAPGGSRCSVAASRTACAGTSRRCATYDSFTTPRAATDVAPYVGGPLLATRARSISCRRVELQIQFYDNAQRWKYGKNTRVAGAVLTAGCAGRVARRCRAPRRTGWKKGAWRGVARPAKDDIEGCNDGATKTGEGERARAEQCEAITTSGVFHEAGCRSAIVLFRGPRASGLRKQLGLQTQYGGGGDDQP</sequence>
<name>A0A2H3IWL7_WOLCO</name>
<dbReference type="Proteomes" id="UP000218811">
    <property type="component" value="Unassembled WGS sequence"/>
</dbReference>
<gene>
    <name evidence="1" type="ORF">WOLCODRAFT_160843</name>
</gene>